<evidence type="ECO:0000256" key="1">
    <source>
        <dbReference type="SAM" id="MobiDB-lite"/>
    </source>
</evidence>
<keyword evidence="3" id="KW-1185">Reference proteome</keyword>
<name>A0A7J6LPF2_PERCH</name>
<accession>A0A7J6LPF2</accession>
<protein>
    <submittedName>
        <fullName evidence="2">Uncharacterized protein</fullName>
    </submittedName>
</protein>
<proteinExistence type="predicted"/>
<evidence type="ECO:0000313" key="3">
    <source>
        <dbReference type="Proteomes" id="UP000591131"/>
    </source>
</evidence>
<dbReference type="EMBL" id="JAAPAO010000391">
    <property type="protein sequence ID" value="KAF4661083.1"/>
    <property type="molecule type" value="Genomic_DNA"/>
</dbReference>
<evidence type="ECO:0000313" key="2">
    <source>
        <dbReference type="EMBL" id="KAF4661083.1"/>
    </source>
</evidence>
<dbReference type="AlphaFoldDB" id="A0A7J6LPF2"/>
<feature type="compositionally biased region" description="Polar residues" evidence="1">
    <location>
        <begin position="266"/>
        <end position="279"/>
    </location>
</feature>
<comment type="caution">
    <text evidence="2">The sequence shown here is derived from an EMBL/GenBank/DDBJ whole genome shotgun (WGS) entry which is preliminary data.</text>
</comment>
<feature type="compositionally biased region" description="Polar residues" evidence="1">
    <location>
        <begin position="238"/>
        <end position="258"/>
    </location>
</feature>
<organism evidence="2 3">
    <name type="scientific">Perkinsus chesapeaki</name>
    <name type="common">Clam parasite</name>
    <name type="synonym">Perkinsus andrewsi</name>
    <dbReference type="NCBI Taxonomy" id="330153"/>
    <lineage>
        <taxon>Eukaryota</taxon>
        <taxon>Sar</taxon>
        <taxon>Alveolata</taxon>
        <taxon>Perkinsozoa</taxon>
        <taxon>Perkinsea</taxon>
        <taxon>Perkinsida</taxon>
        <taxon>Perkinsidae</taxon>
        <taxon>Perkinsus</taxon>
    </lineage>
</organism>
<sequence length="400" mass="43008">MSFTNSPGKMDPSLSCVLHLGITKPIPIIVVTAYLGGFGDIEKVDVADCHDSTLSQSSGIKIRYFDSRCTEKVIAKLRFASIDAPVVVDVSIRGREMAEQIKFVSCRPVYTAITPDRTRSVSLADVRWTVGDTIACCQQFGDLNTINNLSMAEALKQPHARAGSISFFDSRATAQFLKIFAAVAEASKQQNGRSAVRSSSSSWNQTRLAASPTMADSAYAAGRPPSRGSSQYLAHWTQNRRPQKLSGKQSYGQGNNVDMSFGEDSTGYSAQGSHFSGRNSLREVGDLTRRFENVPTAGGLTTDGPSGTYDLQDFHTHNISSSLAYSRAAVDAGTCWAAAAAAGEGLLVGNDGSFNWADGEYDMSLGENENTNDYQQGPDYGEAFYKTLLEASGEGPATHY</sequence>
<reference evidence="2 3" key="1">
    <citation type="submission" date="2020-04" db="EMBL/GenBank/DDBJ databases">
        <title>Perkinsus chesapeaki whole genome sequence.</title>
        <authorList>
            <person name="Bogema D.R."/>
        </authorList>
    </citation>
    <scope>NUCLEOTIDE SEQUENCE [LARGE SCALE GENOMIC DNA]</scope>
    <source>
        <strain evidence="2">ATCC PRA-425</strain>
    </source>
</reference>
<gene>
    <name evidence="2" type="ORF">FOL47_006842</name>
</gene>
<dbReference type="Proteomes" id="UP000591131">
    <property type="component" value="Unassembled WGS sequence"/>
</dbReference>
<feature type="region of interest" description="Disordered" evidence="1">
    <location>
        <begin position="238"/>
        <end position="279"/>
    </location>
</feature>